<feature type="region of interest" description="Disordered" evidence="8">
    <location>
        <begin position="221"/>
        <end position="265"/>
    </location>
</feature>
<dbReference type="EMBL" id="BLLK01000069">
    <property type="protein sequence ID" value="GFH60857.1"/>
    <property type="molecule type" value="Genomic_DNA"/>
</dbReference>
<dbReference type="FunFam" id="3.40.50.300:FF:000578">
    <property type="entry name" value="probable ATP-dependent RNA helicase DHX35"/>
    <property type="match status" value="1"/>
</dbReference>
<keyword evidence="13" id="KW-1185">Reference proteome</keyword>
<dbReference type="Gene3D" id="2.120.10.80">
    <property type="entry name" value="Kelch-type beta propeller"/>
    <property type="match status" value="1"/>
</dbReference>
<dbReference type="PANTHER" id="PTHR18934:SF136">
    <property type="entry name" value="ATP-DEPENDENT RNA HELICASE DHX35-RELATED"/>
    <property type="match status" value="1"/>
</dbReference>
<dbReference type="InterPro" id="IPR011545">
    <property type="entry name" value="DEAD/DEAH_box_helicase_dom"/>
</dbReference>
<dbReference type="Pfam" id="PF24681">
    <property type="entry name" value="Kelch_KLHDC2_KLHL20_DRC7"/>
    <property type="match status" value="1"/>
</dbReference>
<protein>
    <recommendedName>
        <fullName evidence="2">RNA helicase</fullName>
        <ecNumber evidence="2">3.6.4.13</ecNumber>
    </recommendedName>
</protein>
<evidence type="ECO:0000256" key="7">
    <source>
        <dbReference type="ARBA" id="ARBA00047984"/>
    </source>
</evidence>
<accession>A0AAD3HEF8</accession>
<dbReference type="SUPFAM" id="SSF52540">
    <property type="entry name" value="P-loop containing nucleoside triphosphate hydrolases"/>
    <property type="match status" value="1"/>
</dbReference>
<dbReference type="Pfam" id="PF04408">
    <property type="entry name" value="WHD_HA2"/>
    <property type="match status" value="1"/>
</dbReference>
<feature type="domain" description="Helicase C-terminal" evidence="11">
    <location>
        <begin position="298"/>
        <end position="486"/>
    </location>
</feature>
<keyword evidence="3" id="KW-0547">Nucleotide-binding</keyword>
<dbReference type="SMART" id="SM00847">
    <property type="entry name" value="HA2"/>
    <property type="match status" value="1"/>
</dbReference>
<dbReference type="Proteomes" id="UP001054902">
    <property type="component" value="Unassembled WGS sequence"/>
</dbReference>
<dbReference type="SMART" id="SM00490">
    <property type="entry name" value="HELICc"/>
    <property type="match status" value="1"/>
</dbReference>
<dbReference type="InterPro" id="IPR027417">
    <property type="entry name" value="P-loop_NTPase"/>
</dbReference>
<dbReference type="PROSITE" id="PS50853">
    <property type="entry name" value="FN3"/>
    <property type="match status" value="1"/>
</dbReference>
<evidence type="ECO:0000313" key="12">
    <source>
        <dbReference type="EMBL" id="GFH60857.1"/>
    </source>
</evidence>
<dbReference type="InterPro" id="IPR003961">
    <property type="entry name" value="FN3_dom"/>
</dbReference>
<dbReference type="InterPro" id="IPR013783">
    <property type="entry name" value="Ig-like_fold"/>
</dbReference>
<dbReference type="Gene3D" id="2.60.40.10">
    <property type="entry name" value="Immunoglobulins"/>
    <property type="match status" value="1"/>
</dbReference>
<dbReference type="InterPro" id="IPR048333">
    <property type="entry name" value="HA2_WH"/>
</dbReference>
<evidence type="ECO:0000259" key="10">
    <source>
        <dbReference type="PROSITE" id="PS51192"/>
    </source>
</evidence>
<evidence type="ECO:0000259" key="9">
    <source>
        <dbReference type="PROSITE" id="PS50853"/>
    </source>
</evidence>
<keyword evidence="4 12" id="KW-0378">Hydrolase</keyword>
<dbReference type="PROSITE" id="PS00690">
    <property type="entry name" value="DEAH_ATP_HELICASE"/>
    <property type="match status" value="1"/>
</dbReference>
<evidence type="ECO:0000256" key="3">
    <source>
        <dbReference type="ARBA" id="ARBA00022741"/>
    </source>
</evidence>
<dbReference type="InterPro" id="IPR007502">
    <property type="entry name" value="Helicase-assoc_dom"/>
</dbReference>
<dbReference type="PROSITE" id="PS51194">
    <property type="entry name" value="HELICASE_CTER"/>
    <property type="match status" value="1"/>
</dbReference>
<dbReference type="SUPFAM" id="SSF49265">
    <property type="entry name" value="Fibronectin type III"/>
    <property type="match status" value="1"/>
</dbReference>
<dbReference type="InterPro" id="IPR014001">
    <property type="entry name" value="Helicase_ATP-bd"/>
</dbReference>
<proteinExistence type="inferred from homology"/>
<dbReference type="CDD" id="cd18791">
    <property type="entry name" value="SF2_C_RHA"/>
    <property type="match status" value="1"/>
</dbReference>
<dbReference type="Pfam" id="PF00270">
    <property type="entry name" value="DEAD"/>
    <property type="match status" value="1"/>
</dbReference>
<dbReference type="GO" id="GO:0003724">
    <property type="term" value="F:RNA helicase activity"/>
    <property type="evidence" value="ECO:0007669"/>
    <property type="project" value="UniProtKB-EC"/>
</dbReference>
<dbReference type="SUPFAM" id="SSF117281">
    <property type="entry name" value="Kelch motif"/>
    <property type="match status" value="1"/>
</dbReference>
<dbReference type="Gene3D" id="1.20.120.1080">
    <property type="match status" value="1"/>
</dbReference>
<gene>
    <name evidence="12" type="ORF">CTEN210_17333</name>
</gene>
<comment type="caution">
    <text evidence="12">The sequence shown here is derived from an EMBL/GenBank/DDBJ whole genome shotgun (WGS) entry which is preliminary data.</text>
</comment>
<dbReference type="PANTHER" id="PTHR18934">
    <property type="entry name" value="ATP-DEPENDENT RNA HELICASE"/>
    <property type="match status" value="1"/>
</dbReference>
<dbReference type="InterPro" id="IPR002464">
    <property type="entry name" value="DNA/RNA_helicase_DEAH_CS"/>
</dbReference>
<feature type="domain" description="Fibronectin type-III" evidence="9">
    <location>
        <begin position="1187"/>
        <end position="1290"/>
    </location>
</feature>
<dbReference type="GO" id="GO:0005524">
    <property type="term" value="F:ATP binding"/>
    <property type="evidence" value="ECO:0007669"/>
    <property type="project" value="UniProtKB-KW"/>
</dbReference>
<sequence length="1689" mass="191270">MYRGQGIGGFKKPSLFDSQSLNDDRGSNVPQFNFSRSPLAMQRQMLPISKHRSQLLYAIENFSVVGVVGETGSGKSTQILQYLYENGWCNEQFSVCCTQPRRIAAQTLAQRVSQEVAVDSLGETVGYSVRFDDRTSENTRIKYMTDGMLLRECSLFDPLLTKYSVIMVDEAHELNYNTETLLGVLKKIRKKRKDLRIIICSATIDAESFLDFFIPKNVRQDFPTPNTNKSENENENNRRKRSRWGPRIGEDKDKVQDSKVSSEEGIENRGTIISIDGRQHPVDILFSEKAVADYVDASVDTVLQIHFEESKSNSGDILCFLTTGEEIDRAIKMCEDRVDSMGTIQGTNVSHSSQIVFLPLYGTLPFHLQSRVFQPRPDNDSRRRVIFATNIAETSVTVPNISFVVDCGFVKMPFFDCKNGFERLIISPISQASAMQRAGRSGRVQNGKCYRLYTEAAMSKYMQVQTEPEILRSNLSSFILMLKTLGIHNVLTFDLLNTPSIPALKEGLETLYALGAIDEQTNLTDIGYKMSEFPLEPRLSRILLESLCHGCSKEILCIVSALQVRSLFYQPRTPKQQIDYDAAMDDVRDCSSDHMTYYNLMQLHDRTPLNDSEAKDRFVNFMALKRSFEVKKQLTNCLRRYGRIQGMDMGQSEEDISNMCRKVLTTGLFLNTAKLGNDGRYYSLRGKHMIGISTSSVLFKYGLSSEYIIFSETLDGTRGGIEVKSVSSIEARWLREKAQHYFHVKVTWNPSSDNQCLFNRLQYRVDVDAKENTFAWLDYPITFSTILKHATPDIQTITTLVDNDSIIDSGFFQLKLDVVPDPSKSKSKPYNKLESMTLSKELQYNASAADVEDGIRQISGVKRVRVFRHAIGKFGRSDMDLNGAFSWRIELEVSSGNVPMLQVHKETLGGSFSNDNFERIDIKRNYVGNPVEYATEFNAVIDHLEAETSYETRVVEEECQERNANESEIQHIKTLPLPIELDSDDRGISLPLLDQTQNRHGQILSGNDRQTGKMDDVDYIHGYGFGGVQNSNGHDGLVVIRSYENEKSMSPTIKTFHHSVLPQYFTFPMSLHASPFIDVKLWGAGSAGIINRTDTDIVFSDGIGSDFVQARLAGKPNEIFIIHVGKGGTFDVEENNLKKGGPSAITSSDGTILVKAKGGCFNCESDSSFINLAAVYNEEDELTMLLPPLVIENVYHDSIKLSWNPNLLSTLMMDNIVHYNIEVSESHDNQECTEDFLIIKFGSFESKKREYHLASGLQSNSSYCFRLVAFTDNYVQKKSSKVVDVKTLEYPTNKWWTFAPRRGFDEVEIDSSPTACEFEHYPSPRRGASLAHTNGKVYLFGGRAKTCICRYVIETYSNECKKEVVWSNELWELDTLTNIWSLLSPKVSKEAPSGREQHSFTVLANGKIALVGGRNEDTVFNDTWFLDVQNTISWTRLIDDCEESICKGITPRYSHMAIAVSNDIYVFGGMDDGPCFDGWRFDFELKQKWIKLNTEGTTRVSLQRHSASLTPYGIVTRKGLQNSRSNNVAMSSSMMLYDVITEEYRSLNVDEFVPSSESGPMERCLEAFTYIGKNHLIFKAELLHRKRYRELIHPALLMYGGDYISSHDILLNDQWLLTLEQLELNMEHTADARQKVCHKLLNPSKTGNNEFDWSCGALADSHSFSPCKWQDVVLAAWCNEQYNSFVSPF</sequence>
<dbReference type="Gene3D" id="3.40.50.300">
    <property type="entry name" value="P-loop containing nucleotide triphosphate hydrolases"/>
    <property type="match status" value="2"/>
</dbReference>
<dbReference type="CDD" id="cd00063">
    <property type="entry name" value="FN3"/>
    <property type="match status" value="1"/>
</dbReference>
<feature type="compositionally biased region" description="Basic and acidic residues" evidence="8">
    <location>
        <begin position="248"/>
        <end position="262"/>
    </location>
</feature>
<evidence type="ECO:0000256" key="8">
    <source>
        <dbReference type="SAM" id="MobiDB-lite"/>
    </source>
</evidence>
<dbReference type="Pfam" id="PF21010">
    <property type="entry name" value="HA2_C"/>
    <property type="match status" value="1"/>
</dbReference>
<feature type="domain" description="Helicase ATP-binding" evidence="10">
    <location>
        <begin position="56"/>
        <end position="222"/>
    </location>
</feature>
<evidence type="ECO:0000256" key="5">
    <source>
        <dbReference type="ARBA" id="ARBA00022806"/>
    </source>
</evidence>
<comment type="catalytic activity">
    <reaction evidence="7">
        <text>ATP + H2O = ADP + phosphate + H(+)</text>
        <dbReference type="Rhea" id="RHEA:13065"/>
        <dbReference type="ChEBI" id="CHEBI:15377"/>
        <dbReference type="ChEBI" id="CHEBI:15378"/>
        <dbReference type="ChEBI" id="CHEBI:30616"/>
        <dbReference type="ChEBI" id="CHEBI:43474"/>
        <dbReference type="ChEBI" id="CHEBI:456216"/>
        <dbReference type="EC" id="3.6.4.13"/>
    </reaction>
</comment>
<evidence type="ECO:0000313" key="13">
    <source>
        <dbReference type="Proteomes" id="UP001054902"/>
    </source>
</evidence>
<organism evidence="12 13">
    <name type="scientific">Chaetoceros tenuissimus</name>
    <dbReference type="NCBI Taxonomy" id="426638"/>
    <lineage>
        <taxon>Eukaryota</taxon>
        <taxon>Sar</taxon>
        <taxon>Stramenopiles</taxon>
        <taxon>Ochrophyta</taxon>
        <taxon>Bacillariophyta</taxon>
        <taxon>Coscinodiscophyceae</taxon>
        <taxon>Chaetocerotophycidae</taxon>
        <taxon>Chaetocerotales</taxon>
        <taxon>Chaetocerotaceae</taxon>
        <taxon>Chaetoceros</taxon>
    </lineage>
</organism>
<evidence type="ECO:0000259" key="11">
    <source>
        <dbReference type="PROSITE" id="PS51194"/>
    </source>
</evidence>
<dbReference type="GO" id="GO:0003723">
    <property type="term" value="F:RNA binding"/>
    <property type="evidence" value="ECO:0007669"/>
    <property type="project" value="TreeGrafter"/>
</dbReference>
<dbReference type="PROSITE" id="PS51192">
    <property type="entry name" value="HELICASE_ATP_BIND_1"/>
    <property type="match status" value="1"/>
</dbReference>
<evidence type="ECO:0000256" key="2">
    <source>
        <dbReference type="ARBA" id="ARBA00012552"/>
    </source>
</evidence>
<dbReference type="GO" id="GO:0016787">
    <property type="term" value="F:hydrolase activity"/>
    <property type="evidence" value="ECO:0007669"/>
    <property type="project" value="UniProtKB-KW"/>
</dbReference>
<dbReference type="Pfam" id="PF00271">
    <property type="entry name" value="Helicase_C"/>
    <property type="match status" value="1"/>
</dbReference>
<keyword evidence="6" id="KW-0067">ATP-binding</keyword>
<dbReference type="EC" id="3.6.4.13" evidence="2"/>
<evidence type="ECO:0000256" key="6">
    <source>
        <dbReference type="ARBA" id="ARBA00022840"/>
    </source>
</evidence>
<dbReference type="InterPro" id="IPR036116">
    <property type="entry name" value="FN3_sf"/>
</dbReference>
<keyword evidence="5" id="KW-0347">Helicase</keyword>
<evidence type="ECO:0000256" key="1">
    <source>
        <dbReference type="ARBA" id="ARBA00008792"/>
    </source>
</evidence>
<reference evidence="12 13" key="1">
    <citation type="journal article" date="2021" name="Sci. Rep.">
        <title>The genome of the diatom Chaetoceros tenuissimus carries an ancient integrated fragment of an extant virus.</title>
        <authorList>
            <person name="Hongo Y."/>
            <person name="Kimura K."/>
            <person name="Takaki Y."/>
            <person name="Yoshida Y."/>
            <person name="Baba S."/>
            <person name="Kobayashi G."/>
            <person name="Nagasaki K."/>
            <person name="Hano T."/>
            <person name="Tomaru Y."/>
        </authorList>
    </citation>
    <scope>NUCLEOTIDE SEQUENCE [LARGE SCALE GENOMIC DNA]</scope>
    <source>
        <strain evidence="12 13">NIES-3715</strain>
    </source>
</reference>
<dbReference type="InterPro" id="IPR015915">
    <property type="entry name" value="Kelch-typ_b-propeller"/>
</dbReference>
<name>A0AAD3HEF8_9STRA</name>
<dbReference type="SMART" id="SM00487">
    <property type="entry name" value="DEXDc"/>
    <property type="match status" value="1"/>
</dbReference>
<comment type="similarity">
    <text evidence="1">Belongs to the DEAD box helicase family. DEAH subfamily.</text>
</comment>
<evidence type="ECO:0000256" key="4">
    <source>
        <dbReference type="ARBA" id="ARBA00022801"/>
    </source>
</evidence>
<dbReference type="InterPro" id="IPR001650">
    <property type="entry name" value="Helicase_C-like"/>
</dbReference>